<dbReference type="KEGG" id="nsm:JO391_16060"/>
<keyword evidence="3" id="KW-0449">Lipoprotein</keyword>
<sequence>MAFSALSGVVRRPVGPVALVACLAGCAAPSGPVQDQYEAENRQVHEMNKQLDQMFVRPVAEGTSDILPDEVEVAILNASSTWEAPGDAVNYVLQVKPGKAVESVLRFAINATVGVGGIFDPATAIGIPNHSTTFGDTLYVWGVPEGNYDELPLLGPSTDRDSAGRVVGGFLNPLDYVVNPTQGVVLVVLGGASMLVERGRYSDTVDSVLYDSADSYAQTRLLYTQNRRFELGDTGEADDGFIDPYADDGSAQTDGASDAVAGAVPLGFEDPYAE</sequence>
<organism evidence="3 4">
    <name type="scientific">Neotabrizicola shimadae</name>
    <dbReference type="NCBI Taxonomy" id="2807096"/>
    <lineage>
        <taxon>Bacteria</taxon>
        <taxon>Pseudomonadati</taxon>
        <taxon>Pseudomonadota</taxon>
        <taxon>Alphaproteobacteria</taxon>
        <taxon>Rhodobacterales</taxon>
        <taxon>Paracoccaceae</taxon>
        <taxon>Neotabrizicola</taxon>
    </lineage>
</organism>
<dbReference type="Proteomes" id="UP000826300">
    <property type="component" value="Chromosome"/>
</dbReference>
<keyword evidence="4" id="KW-1185">Reference proteome</keyword>
<reference evidence="3" key="1">
    <citation type="submission" date="2021-02" db="EMBL/GenBank/DDBJ databases">
        <title>Rhodobacter shimadae sp. nov., an aerobic anoxygenic phototrophic bacterium isolated from a hot spring.</title>
        <authorList>
            <person name="Muramatsu S."/>
            <person name="Haruta S."/>
            <person name="Hirose S."/>
            <person name="Hanada S."/>
        </authorList>
    </citation>
    <scope>NUCLEOTIDE SEQUENCE</scope>
    <source>
        <strain evidence="3">N10</strain>
    </source>
</reference>
<dbReference type="Pfam" id="PF04333">
    <property type="entry name" value="MlaA"/>
    <property type="match status" value="1"/>
</dbReference>
<dbReference type="EMBL" id="CP069370">
    <property type="protein sequence ID" value="QYZ69236.1"/>
    <property type="molecule type" value="Genomic_DNA"/>
</dbReference>
<comment type="similarity">
    <text evidence="1">Belongs to the MlaA family.</text>
</comment>
<accession>A0A8G1ECJ2</accession>
<dbReference type="PANTHER" id="PTHR30035:SF3">
    <property type="entry name" value="INTERMEMBRANE PHOSPHOLIPID TRANSPORT SYSTEM LIPOPROTEIN MLAA"/>
    <property type="match status" value="1"/>
</dbReference>
<evidence type="ECO:0000256" key="1">
    <source>
        <dbReference type="ARBA" id="ARBA00010634"/>
    </source>
</evidence>
<dbReference type="GO" id="GO:0016020">
    <property type="term" value="C:membrane"/>
    <property type="evidence" value="ECO:0007669"/>
    <property type="project" value="InterPro"/>
</dbReference>
<gene>
    <name evidence="3" type="ORF">JO391_16060</name>
</gene>
<dbReference type="InterPro" id="IPR007428">
    <property type="entry name" value="MlaA"/>
</dbReference>
<evidence type="ECO:0000313" key="4">
    <source>
        <dbReference type="Proteomes" id="UP000826300"/>
    </source>
</evidence>
<keyword evidence="2" id="KW-0732">Signal</keyword>
<dbReference type="PANTHER" id="PTHR30035">
    <property type="entry name" value="LIPOPROTEIN VACJ-RELATED"/>
    <property type="match status" value="1"/>
</dbReference>
<name>A0A8G1ECJ2_9RHOB</name>
<protein>
    <submittedName>
        <fullName evidence="3">VacJ family lipoprotein</fullName>
    </submittedName>
</protein>
<dbReference type="AlphaFoldDB" id="A0A8G1ECJ2"/>
<evidence type="ECO:0000313" key="3">
    <source>
        <dbReference type="EMBL" id="QYZ69236.1"/>
    </source>
</evidence>
<proteinExistence type="inferred from homology"/>
<dbReference type="GO" id="GO:0120010">
    <property type="term" value="P:intermembrane phospholipid transfer"/>
    <property type="evidence" value="ECO:0007669"/>
    <property type="project" value="TreeGrafter"/>
</dbReference>
<dbReference type="PRINTS" id="PR01805">
    <property type="entry name" value="VACJLIPOPROT"/>
</dbReference>
<evidence type="ECO:0000256" key="2">
    <source>
        <dbReference type="ARBA" id="ARBA00022729"/>
    </source>
</evidence>